<keyword evidence="6" id="KW-0276">Fatty acid metabolism</keyword>
<dbReference type="InterPro" id="IPR011764">
    <property type="entry name" value="Biotin_carboxylation_dom"/>
</dbReference>
<evidence type="ECO:0000256" key="5">
    <source>
        <dbReference type="ARBA" id="ARBA00022741"/>
    </source>
</evidence>
<dbReference type="Pfam" id="PF02786">
    <property type="entry name" value="CPSase_L_D2"/>
    <property type="match status" value="1"/>
</dbReference>
<evidence type="ECO:0000256" key="2">
    <source>
        <dbReference type="ARBA" id="ARBA00004956"/>
    </source>
</evidence>
<keyword evidence="3" id="KW-0444">Lipid biosynthesis</keyword>
<feature type="domain" description="ATP-grasp" evidence="16">
    <location>
        <begin position="86"/>
        <end position="280"/>
    </location>
</feature>
<dbReference type="GO" id="GO:2001295">
    <property type="term" value="P:malonyl-CoA biosynthetic process"/>
    <property type="evidence" value="ECO:0007669"/>
    <property type="project" value="UniProtKB-UniPathway"/>
</dbReference>
<evidence type="ECO:0000259" key="17">
    <source>
        <dbReference type="PROSITE" id="PS50979"/>
    </source>
</evidence>
<dbReference type="Pfam" id="PF21385">
    <property type="entry name" value="ACCA_BT"/>
    <property type="match status" value="1"/>
</dbReference>
<dbReference type="SMART" id="SM00878">
    <property type="entry name" value="Biotin_carb_C"/>
    <property type="match status" value="1"/>
</dbReference>
<dbReference type="InterPro" id="IPR011761">
    <property type="entry name" value="ATP-grasp"/>
</dbReference>
<dbReference type="InterPro" id="IPR029045">
    <property type="entry name" value="ClpP/crotonase-like_dom_sf"/>
</dbReference>
<evidence type="ECO:0000313" key="21">
    <source>
        <dbReference type="Proteomes" id="UP000654075"/>
    </source>
</evidence>
<dbReference type="Pfam" id="PF01039">
    <property type="entry name" value="Carboxyl_trans"/>
    <property type="match status" value="1"/>
</dbReference>
<evidence type="ECO:0000259" key="16">
    <source>
        <dbReference type="PROSITE" id="PS50975"/>
    </source>
</evidence>
<dbReference type="GO" id="GO:0004075">
    <property type="term" value="F:biotin carboxylase activity"/>
    <property type="evidence" value="ECO:0007669"/>
    <property type="project" value="UniProtKB-EC"/>
</dbReference>
<evidence type="ECO:0000256" key="14">
    <source>
        <dbReference type="PROSITE-ProRule" id="PRU00409"/>
    </source>
</evidence>
<evidence type="ECO:0008006" key="22">
    <source>
        <dbReference type="Google" id="ProtNLM"/>
    </source>
</evidence>
<evidence type="ECO:0000256" key="11">
    <source>
        <dbReference type="ARBA" id="ARBA00023268"/>
    </source>
</evidence>
<dbReference type="InterPro" id="IPR005479">
    <property type="entry name" value="CPAse_ATP-bd"/>
</dbReference>
<dbReference type="SUPFAM" id="SSF51230">
    <property type="entry name" value="Single hybrid motif"/>
    <property type="match status" value="1"/>
</dbReference>
<dbReference type="InterPro" id="IPR049074">
    <property type="entry name" value="ACCA_BT"/>
</dbReference>
<dbReference type="Proteomes" id="UP000654075">
    <property type="component" value="Unassembled WGS sequence"/>
</dbReference>
<dbReference type="PROSITE" id="PS00188">
    <property type="entry name" value="BIOTIN"/>
    <property type="match status" value="1"/>
</dbReference>
<dbReference type="SUPFAM" id="SSF56059">
    <property type="entry name" value="Glutathione synthetase ATP-binding domain-like"/>
    <property type="match status" value="1"/>
</dbReference>
<protein>
    <recommendedName>
        <fullName evidence="22">Acetyl-CoA carboxylase</fullName>
    </recommendedName>
</protein>
<dbReference type="PROSITE" id="PS50968">
    <property type="entry name" value="BIOTINYL_LIPOYL"/>
    <property type="match status" value="1"/>
</dbReference>
<evidence type="ECO:0000256" key="8">
    <source>
        <dbReference type="ARBA" id="ARBA00023098"/>
    </source>
</evidence>
<feature type="domain" description="Lipoyl-binding" evidence="15">
    <location>
        <begin position="557"/>
        <end position="636"/>
    </location>
</feature>
<dbReference type="GO" id="GO:0046872">
    <property type="term" value="F:metal ion binding"/>
    <property type="evidence" value="ECO:0007669"/>
    <property type="project" value="InterPro"/>
</dbReference>
<organism evidence="20 21">
    <name type="scientific">Polarella glacialis</name>
    <name type="common">Dinoflagellate</name>
    <dbReference type="NCBI Taxonomy" id="89957"/>
    <lineage>
        <taxon>Eukaryota</taxon>
        <taxon>Sar</taxon>
        <taxon>Alveolata</taxon>
        <taxon>Dinophyceae</taxon>
        <taxon>Suessiales</taxon>
        <taxon>Suessiaceae</taxon>
        <taxon>Polarella</taxon>
    </lineage>
</organism>
<evidence type="ECO:0000256" key="1">
    <source>
        <dbReference type="ARBA" id="ARBA00001953"/>
    </source>
</evidence>
<dbReference type="UniPathway" id="UPA00655">
    <property type="reaction ID" value="UER00711"/>
</dbReference>
<dbReference type="InterPro" id="IPR011054">
    <property type="entry name" value="Rudment_hybrid_motif"/>
</dbReference>
<evidence type="ECO:0000256" key="13">
    <source>
        <dbReference type="ARBA" id="ARBA00048600"/>
    </source>
</evidence>
<dbReference type="InterPro" id="IPR005482">
    <property type="entry name" value="Biotin_COase_C"/>
</dbReference>
<comment type="caution">
    <text evidence="20">The sequence shown here is derived from an EMBL/GenBank/DDBJ whole genome shotgun (WGS) entry which is preliminary data.</text>
</comment>
<dbReference type="GO" id="GO:0003989">
    <property type="term" value="F:acetyl-CoA carboxylase activity"/>
    <property type="evidence" value="ECO:0007669"/>
    <property type="project" value="UniProtKB-EC"/>
</dbReference>
<dbReference type="InterPro" id="IPR011762">
    <property type="entry name" value="COA_CT_N"/>
</dbReference>
<dbReference type="InterPro" id="IPR001882">
    <property type="entry name" value="Biotin_BS"/>
</dbReference>
<dbReference type="InterPro" id="IPR011763">
    <property type="entry name" value="COA_CT_C"/>
</dbReference>
<keyword evidence="8" id="KW-0443">Lipid metabolism</keyword>
<dbReference type="FunFam" id="3.90.226.10:FF:000010">
    <property type="entry name" value="acetyl-CoA carboxylase isoform X2"/>
    <property type="match status" value="1"/>
</dbReference>
<dbReference type="PANTHER" id="PTHR45728:SF3">
    <property type="entry name" value="ACETYL-COA CARBOXYLASE"/>
    <property type="match status" value="1"/>
</dbReference>
<dbReference type="PROSITE" id="PS50975">
    <property type="entry name" value="ATP_GRASP"/>
    <property type="match status" value="1"/>
</dbReference>
<evidence type="ECO:0000256" key="6">
    <source>
        <dbReference type="ARBA" id="ARBA00022832"/>
    </source>
</evidence>
<dbReference type="Gene3D" id="3.40.50.20">
    <property type="match status" value="1"/>
</dbReference>
<dbReference type="OrthoDB" id="196847at2759"/>
<feature type="domain" description="CoA carboxyltransferase C-terminal" evidence="19">
    <location>
        <begin position="1569"/>
        <end position="1886"/>
    </location>
</feature>
<dbReference type="Gene3D" id="3.30.1490.20">
    <property type="entry name" value="ATP-grasp fold, A domain"/>
    <property type="match status" value="1"/>
</dbReference>
<dbReference type="Pfam" id="PF00364">
    <property type="entry name" value="Biotin_lipoyl"/>
    <property type="match status" value="1"/>
</dbReference>
<dbReference type="Pfam" id="PF02785">
    <property type="entry name" value="Biotin_carb_C"/>
    <property type="match status" value="1"/>
</dbReference>
<evidence type="ECO:0000256" key="10">
    <source>
        <dbReference type="ARBA" id="ARBA00023267"/>
    </source>
</evidence>
<dbReference type="InterPro" id="IPR011053">
    <property type="entry name" value="Single_hybrid_motif"/>
</dbReference>
<dbReference type="OMA" id="TEHCKVA"/>
<dbReference type="Gene3D" id="3.30.470.20">
    <property type="entry name" value="ATP-grasp fold, B domain"/>
    <property type="match status" value="1"/>
</dbReference>
<dbReference type="PROSITE" id="PS00867">
    <property type="entry name" value="CPSASE_2"/>
    <property type="match status" value="1"/>
</dbReference>
<evidence type="ECO:0000313" key="20">
    <source>
        <dbReference type="EMBL" id="CAE8636176.1"/>
    </source>
</evidence>
<comment type="catalytic activity">
    <reaction evidence="13">
        <text>N(6)-biotinyl-L-lysyl-[protein] + hydrogencarbonate + ATP = N(6)-carboxybiotinyl-L-lysyl-[protein] + ADP + phosphate + H(+)</text>
        <dbReference type="Rhea" id="RHEA:13501"/>
        <dbReference type="Rhea" id="RHEA-COMP:10505"/>
        <dbReference type="Rhea" id="RHEA-COMP:10506"/>
        <dbReference type="ChEBI" id="CHEBI:15378"/>
        <dbReference type="ChEBI" id="CHEBI:17544"/>
        <dbReference type="ChEBI" id="CHEBI:30616"/>
        <dbReference type="ChEBI" id="CHEBI:43474"/>
        <dbReference type="ChEBI" id="CHEBI:83144"/>
        <dbReference type="ChEBI" id="CHEBI:83145"/>
        <dbReference type="ChEBI" id="CHEBI:456216"/>
        <dbReference type="EC" id="6.3.4.14"/>
    </reaction>
</comment>
<feature type="non-terminal residue" evidence="20">
    <location>
        <position position="1"/>
    </location>
</feature>
<dbReference type="InterPro" id="IPR034733">
    <property type="entry name" value="AcCoA_carboxyl_beta"/>
</dbReference>
<dbReference type="PROSITE" id="PS00866">
    <property type="entry name" value="CPSASE_1"/>
    <property type="match status" value="1"/>
</dbReference>
<dbReference type="Gene3D" id="2.40.460.10">
    <property type="entry name" value="Biotin dependent carboxylase carboxyltransferase"/>
    <property type="match status" value="1"/>
</dbReference>
<keyword evidence="9" id="KW-0275">Fatty acid biosynthesis</keyword>
<dbReference type="SUPFAM" id="SSF51246">
    <property type="entry name" value="Rudiment single hybrid motif"/>
    <property type="match status" value="1"/>
</dbReference>
<reference evidence="20" key="1">
    <citation type="submission" date="2021-02" db="EMBL/GenBank/DDBJ databases">
        <authorList>
            <person name="Dougan E. K."/>
            <person name="Rhodes N."/>
            <person name="Thang M."/>
            <person name="Chan C."/>
        </authorList>
    </citation>
    <scope>NUCLEOTIDE SEQUENCE</scope>
</reference>
<dbReference type="GO" id="GO:0005524">
    <property type="term" value="F:ATP binding"/>
    <property type="evidence" value="ECO:0007669"/>
    <property type="project" value="UniProtKB-UniRule"/>
</dbReference>
<dbReference type="InterPro" id="IPR013537">
    <property type="entry name" value="AcCoA_COase_cen"/>
</dbReference>
<feature type="domain" description="CoA carboxyltransferase N-terminal" evidence="18">
    <location>
        <begin position="1234"/>
        <end position="1565"/>
    </location>
</feature>
<keyword evidence="10" id="KW-0092">Biotin</keyword>
<name>A0A813HF03_POLGL</name>
<keyword evidence="5 14" id="KW-0547">Nucleotide-binding</keyword>
<dbReference type="Pfam" id="PF00289">
    <property type="entry name" value="Biotin_carb_N"/>
    <property type="match status" value="1"/>
</dbReference>
<dbReference type="SUPFAM" id="SSF52440">
    <property type="entry name" value="PreATP-grasp domain"/>
    <property type="match status" value="1"/>
</dbReference>
<evidence type="ECO:0000259" key="18">
    <source>
        <dbReference type="PROSITE" id="PS50980"/>
    </source>
</evidence>
<dbReference type="Gene3D" id="3.90.226.10">
    <property type="entry name" value="2-enoyl-CoA Hydratase, Chain A, domain 1"/>
    <property type="match status" value="2"/>
</dbReference>
<dbReference type="InterPro" id="IPR005481">
    <property type="entry name" value="BC-like_N"/>
</dbReference>
<feature type="domain" description="Biotin carboxylation" evidence="17">
    <location>
        <begin position="1"/>
        <end position="432"/>
    </location>
</feature>
<gene>
    <name evidence="20" type="ORF">PGLA1383_LOCUS51679</name>
</gene>
<evidence type="ECO:0000256" key="12">
    <source>
        <dbReference type="ARBA" id="ARBA00048065"/>
    </source>
</evidence>
<dbReference type="InterPro" id="IPR016185">
    <property type="entry name" value="PreATP-grasp_dom_sf"/>
</dbReference>
<dbReference type="CDD" id="cd06850">
    <property type="entry name" value="biotinyl_domain"/>
    <property type="match status" value="1"/>
</dbReference>
<dbReference type="Gene3D" id="2.40.50.100">
    <property type="match status" value="1"/>
</dbReference>
<proteinExistence type="predicted"/>
<evidence type="ECO:0000256" key="9">
    <source>
        <dbReference type="ARBA" id="ARBA00023160"/>
    </source>
</evidence>
<dbReference type="GO" id="GO:0006633">
    <property type="term" value="P:fatty acid biosynthetic process"/>
    <property type="evidence" value="ECO:0007669"/>
    <property type="project" value="UniProtKB-KW"/>
</dbReference>
<dbReference type="Pfam" id="PF08326">
    <property type="entry name" value="ACC_central"/>
    <property type="match status" value="2"/>
</dbReference>
<dbReference type="SUPFAM" id="SSF52096">
    <property type="entry name" value="ClpP/crotonase"/>
    <property type="match status" value="2"/>
</dbReference>
<keyword evidence="4" id="KW-0436">Ligase</keyword>
<evidence type="ECO:0000256" key="3">
    <source>
        <dbReference type="ARBA" id="ARBA00022516"/>
    </source>
</evidence>
<dbReference type="PROSITE" id="PS50980">
    <property type="entry name" value="COA_CT_NTER"/>
    <property type="match status" value="1"/>
</dbReference>
<dbReference type="InterPro" id="IPR013815">
    <property type="entry name" value="ATP_grasp_subdomain_1"/>
</dbReference>
<dbReference type="InterPro" id="IPR049076">
    <property type="entry name" value="ACCA"/>
</dbReference>
<dbReference type="InterPro" id="IPR000089">
    <property type="entry name" value="Biotin_lipoyl"/>
</dbReference>
<dbReference type="PROSITE" id="PS50979">
    <property type="entry name" value="BC"/>
    <property type="match status" value="1"/>
</dbReference>
<comment type="pathway">
    <text evidence="2">Lipid metabolism; malonyl-CoA biosynthesis; malonyl-CoA from acetyl-CoA: step 1/1.</text>
</comment>
<comment type="catalytic activity">
    <reaction evidence="12">
        <text>hydrogencarbonate + acetyl-CoA + ATP = malonyl-CoA + ADP + phosphate + H(+)</text>
        <dbReference type="Rhea" id="RHEA:11308"/>
        <dbReference type="ChEBI" id="CHEBI:15378"/>
        <dbReference type="ChEBI" id="CHEBI:17544"/>
        <dbReference type="ChEBI" id="CHEBI:30616"/>
        <dbReference type="ChEBI" id="CHEBI:43474"/>
        <dbReference type="ChEBI" id="CHEBI:57288"/>
        <dbReference type="ChEBI" id="CHEBI:57384"/>
        <dbReference type="ChEBI" id="CHEBI:456216"/>
        <dbReference type="EC" id="6.4.1.2"/>
    </reaction>
</comment>
<dbReference type="FunFam" id="3.30.1490.20:FF:000003">
    <property type="entry name" value="acetyl-CoA carboxylase isoform X1"/>
    <property type="match status" value="1"/>
</dbReference>
<dbReference type="EMBL" id="CAJNNV010031424">
    <property type="protein sequence ID" value="CAE8636176.1"/>
    <property type="molecule type" value="Genomic_DNA"/>
</dbReference>
<evidence type="ECO:0000259" key="19">
    <source>
        <dbReference type="PROSITE" id="PS50989"/>
    </source>
</evidence>
<evidence type="ECO:0000256" key="4">
    <source>
        <dbReference type="ARBA" id="ARBA00022598"/>
    </source>
</evidence>
<evidence type="ECO:0000256" key="7">
    <source>
        <dbReference type="ARBA" id="ARBA00022840"/>
    </source>
</evidence>
<evidence type="ECO:0000259" key="15">
    <source>
        <dbReference type="PROSITE" id="PS50968"/>
    </source>
</evidence>
<keyword evidence="7 14" id="KW-0067">ATP-binding</keyword>
<keyword evidence="21" id="KW-1185">Reference proteome</keyword>
<sequence>NVNNYANVDLICEIAKSQGVDAAVWPGWGHASENPKLPTKLKSMGITFIGPTAPVMSVLGDKVAANILAQTAGVPSIPWSGDGLVAELNEEGTIPMDVFNKGLITNVAEASQCADRIGFPIMIKASEGGGGKGIRMVREEKELQNSFIQVQNEVPGSPIFMMQLCQGARHIEVQIMGDEHGDAVALSGRDCSTQRRFQKIFEEGPPSIVPKETFTEMERAAQRLTRNLGYVGAGTVEYLYDAATNKFYFLELNPRLQVEHPVTEEITRVNLPATQLQVCMGIPLKNIPQIRRFYGKDVQDTASEIDFLKDAYVYPDRHVMAARITAENPDDGFKPTSGKIQRIKFQSSVSCWGYFSVGANGGIHEYADSQFGHIFAHGATREEARKALMLALRTMDVVGEIRNPVEYLVELLSMNSFIQNSIDTSWLDGLIAAKSVALKYNSFDVVFYAAVVRAMRAIENHNEGLMEAMKKSQLGPLKDAASMIQFPLEIAFAGVRYNFQVSRLGPDTLELVIGGKKIVAKVREQPDKSIFVTIGSNVMKVYGTEEALGLRLRLEGIATIMVPTLYDPSELRSEFNGKIVRYLQDNGAPVKEGEPYVELEAMKMIMSVKATASGQVTHTRGAGSIVAAGELLGNLTLDDPSKVKKIVPFVGDFTPTALSQAAEGEQDSLQTKVNMALDGYVPSEGAASLVQRLFSKTQKSEYSEVASAIFDRYMAVEDKFAPMYKNNLSSDQIYTALINDNKDGLKTVSAFALAHSQLAIRSELVLSTLRSVRALSSTDALMDRVQRLMDLPSQGGYGEVALLSRQYADKLSSTPFPERLAALRSLLDTSTPDFDQISELKATEAGAELITALLSDESKNVRGNALQALVQRFYRSFTLTDLEVIDGGDADMACTFKFQFPGVTDENLMRKALVKVVGSLSDVQKIVSNPGLQDAAGDVTNTVKVIFARPARSEEESFDATEDEFLPMCQQVETWLRESDSTLKKAGIREFGLVMGQEPQIPRYASFAAADGWKENPIRRDMRPTFPSLLEITRLSEEYDLERIIPVIGRNSQVYLGRPKGPVAKGPKPATIFARMITHTLKMVSQDDDSWEAWPENLLLAAVDEVERARLNPKVGPQPNSNIFAHFMTNLDMDPAEVDRRFEQFMNSFVSKYGGRLQKSKVDEIVLKVGIGKGSTRTNTLRLTASSITGEYLRTSGLLEKQDPITGSPAQWFDIQSGEERKLDTSASKSRMQLRRAVARSAGSTYAPEFLGMMKVDIISRWKDYKASGGTRKVPKTLLASKELVLSKDGKLVESDRLPGQNDIGMVAWRITMQTPEYPEGRDIVLIANDVTFQAGSFGVAEDVHFQLASEYARVRGLPRIHISCNSGARVGLAEELKPFVRAKWVDDEDPSKGFKYLYLEEADYKRFGEGVVQAREEKVGSDKHYVLEAIIGEGLKSTAGGIGVENLKGSGLIAGETARAYNEVFTLSYVTGRSVGIGAYLNRLGQRVIQMVNGPMILTGFGALNKLLGKKVYTSQDQLGGPQVMVPNGVTHKLVQSDSEGVAAILNWLSFVPKDAKSCPSIMEPLDPVDRDVTFVPSKRPYDPRHMLAGTTTPEGARLTGFFDQGTFEEYLEGWGRSVIVGRGKLGGVPFGCIAVETRNVDRRVPADPQNPDSQEVVEPQAGQVWFPDSAFKTATAIKDFNRGENLPLIIFANWRGFSGGTRDMYQEVLKFGAQIVDALVDYKHPVFVYIPPGGELRGGSWVVIDPSINPEQMEMYADVESRGGILEPAGIVEVKFRAPQQKEMMHRLDPVLKDLDAMLDASSSTEVNTTSEDMEAQIKAREQKLAPLYTQIACEFADLHDRTGRMEAKGVIRKGLEWKRSREFFYWRVRSRLLCQELEREVCAADPEMSLKDAKQKVDKWLAGAGKDQDDKAAVAFLEDAPFASRVSSVKVEATKRRLRALYEELPESERASALC</sequence>
<dbReference type="FunFam" id="2.40.50.100:FF:000005">
    <property type="entry name" value="Acetyl-CoA carboxylase 1"/>
    <property type="match status" value="1"/>
</dbReference>
<dbReference type="PROSITE" id="PS50989">
    <property type="entry name" value="COA_CT_CTER"/>
    <property type="match status" value="1"/>
</dbReference>
<comment type="cofactor">
    <cofactor evidence="1">
        <name>biotin</name>
        <dbReference type="ChEBI" id="CHEBI:57586"/>
    </cofactor>
</comment>
<dbReference type="PANTHER" id="PTHR45728">
    <property type="entry name" value="ACETYL-COA CARBOXYLASE, ISOFORM A"/>
    <property type="match status" value="1"/>
</dbReference>
<dbReference type="Gene3D" id="3.90.1770.10">
    <property type="entry name" value="PreATP-grasp domain"/>
    <property type="match status" value="1"/>
</dbReference>
<keyword evidence="11" id="KW-0511">Multifunctional enzyme</keyword>
<accession>A0A813HF03</accession>